<accession>A0A6J5LIP1</accession>
<evidence type="ECO:0000313" key="1">
    <source>
        <dbReference type="EMBL" id="CAB4132860.1"/>
    </source>
</evidence>
<protein>
    <submittedName>
        <fullName evidence="1">Uncharacterized protein</fullName>
    </submittedName>
</protein>
<reference evidence="1" key="1">
    <citation type="submission" date="2020-04" db="EMBL/GenBank/DDBJ databases">
        <authorList>
            <person name="Chiriac C."/>
            <person name="Salcher M."/>
            <person name="Ghai R."/>
            <person name="Kavagutti S V."/>
        </authorList>
    </citation>
    <scope>NUCLEOTIDE SEQUENCE</scope>
</reference>
<dbReference type="EMBL" id="LR796268">
    <property type="protein sequence ID" value="CAB4132860.1"/>
    <property type="molecule type" value="Genomic_DNA"/>
</dbReference>
<sequence>MLSMNDVKELLLAKLDPLEFLDLLDIDFETLIDRFKDEIGDNWEDVIDALNE</sequence>
<name>A0A6J5LIP1_9CAUD</name>
<proteinExistence type="predicted"/>
<organism evidence="1">
    <name type="scientific">uncultured Caudovirales phage</name>
    <dbReference type="NCBI Taxonomy" id="2100421"/>
    <lineage>
        <taxon>Viruses</taxon>
        <taxon>Duplodnaviria</taxon>
        <taxon>Heunggongvirae</taxon>
        <taxon>Uroviricota</taxon>
        <taxon>Caudoviricetes</taxon>
        <taxon>Peduoviridae</taxon>
        <taxon>Maltschvirus</taxon>
        <taxon>Maltschvirus maltsch</taxon>
    </lineage>
</organism>
<gene>
    <name evidence="1" type="ORF">UFOVP249_52</name>
</gene>